<proteinExistence type="predicted"/>
<reference evidence="3" key="1">
    <citation type="submission" date="2022-11" db="UniProtKB">
        <authorList>
            <consortium name="WormBaseParasite"/>
        </authorList>
    </citation>
    <scope>IDENTIFICATION</scope>
</reference>
<sequence>MKQNFKKLLRYELKLENTDSFAQNEKKLLKNRFPFANLINYSPQHDYSEEHQCSYQRFPRKYQDWYAEMSQQFISANYRNFLEDQKKQQNFELQLERLELNFDEESKRTQLDVSQRLKQYLLQKESKDMAPRIQPQSVSSIPAVANVGKSINKRFIIQHLHKRIRFCLILLLTLPKVIGREETNYDPQLSITELEDDTLEVVCGNKSAAISENQLIAVPSPTSSASLFQVKPTTSEATKIEQPTTKEISASREAIGVAPPTTWGITGKTDLPKSADLELRARLSPSHYFPILHLWFQKVDEVKPAFSFRTANSGNVESSTVGRTLQEEGQIVIPAFTGVAFDFKKDGKSDAESQKLPKSSESPVSFQFNKAAPPKPSLTQEPIAFQFNKAASPPPINKTTEKAEFAFQPNKDSSIAQASLFGTQPSGSSLFSSARAAVSPAAVVPSASVFPFASHAKSTSSSTAITPLSSLFSFAPKICSPDIANKLSITDLKGDEEIMDPNFLGGCKLAKWIQFYTTFHRQITAEITSFEKDADLKKLRISLKKSIVDKINFVAKKKATNQDLGKVFFYFFELFDFKTVKTQDNEDLKLDKENSGMINFVMSTICYRFIDKVKWDVDLTSQ</sequence>
<evidence type="ECO:0000313" key="2">
    <source>
        <dbReference type="Proteomes" id="UP000887574"/>
    </source>
</evidence>
<protein>
    <submittedName>
        <fullName evidence="3">Uncharacterized protein</fullName>
    </submittedName>
</protein>
<name>A0A915DYX5_9BILA</name>
<organism evidence="2 3">
    <name type="scientific">Ditylenchus dipsaci</name>
    <dbReference type="NCBI Taxonomy" id="166011"/>
    <lineage>
        <taxon>Eukaryota</taxon>
        <taxon>Metazoa</taxon>
        <taxon>Ecdysozoa</taxon>
        <taxon>Nematoda</taxon>
        <taxon>Chromadorea</taxon>
        <taxon>Rhabditida</taxon>
        <taxon>Tylenchina</taxon>
        <taxon>Tylenchomorpha</taxon>
        <taxon>Sphaerularioidea</taxon>
        <taxon>Anguinidae</taxon>
        <taxon>Anguininae</taxon>
        <taxon>Ditylenchus</taxon>
    </lineage>
</organism>
<dbReference type="Proteomes" id="UP000887574">
    <property type="component" value="Unplaced"/>
</dbReference>
<dbReference type="AlphaFoldDB" id="A0A915DYX5"/>
<accession>A0A915DYX5</accession>
<evidence type="ECO:0000256" key="1">
    <source>
        <dbReference type="SAM" id="MobiDB-lite"/>
    </source>
</evidence>
<keyword evidence="2" id="KW-1185">Reference proteome</keyword>
<feature type="compositionally biased region" description="Polar residues" evidence="1">
    <location>
        <begin position="356"/>
        <end position="368"/>
    </location>
</feature>
<dbReference type="WBParaSite" id="jg25155">
    <property type="protein sequence ID" value="jg25155"/>
    <property type="gene ID" value="jg25155"/>
</dbReference>
<evidence type="ECO:0000313" key="3">
    <source>
        <dbReference type="WBParaSite" id="jg25155"/>
    </source>
</evidence>
<feature type="region of interest" description="Disordered" evidence="1">
    <location>
        <begin position="350"/>
        <end position="376"/>
    </location>
</feature>